<feature type="coiled-coil region" evidence="13">
    <location>
        <begin position="31"/>
        <end position="65"/>
    </location>
</feature>
<evidence type="ECO:0000256" key="9">
    <source>
        <dbReference type="ARBA" id="ARBA00023306"/>
    </source>
</evidence>
<dbReference type="GO" id="GO:0005886">
    <property type="term" value="C:plasma membrane"/>
    <property type="evidence" value="ECO:0007669"/>
    <property type="project" value="UniProtKB-SubCell"/>
</dbReference>
<dbReference type="RefSeq" id="WP_132972057.1">
    <property type="nucleotide sequence ID" value="NZ_SMFX01000001.1"/>
</dbReference>
<comment type="subcellular location">
    <subcellularLocation>
        <location evidence="1">Cell inner membrane</location>
        <topology evidence="1">Single-pass membrane protein</topology>
    </subcellularLocation>
</comment>
<evidence type="ECO:0000256" key="2">
    <source>
        <dbReference type="ARBA" id="ARBA00022475"/>
    </source>
</evidence>
<evidence type="ECO:0000313" key="15">
    <source>
        <dbReference type="EMBL" id="TCK18236.1"/>
    </source>
</evidence>
<protein>
    <recommendedName>
        <fullName evidence="11">Z-ring associated protein G</fullName>
    </recommendedName>
    <alternativeName>
        <fullName evidence="12">Cell division protein ZapG</fullName>
    </alternativeName>
</protein>
<evidence type="ECO:0000256" key="12">
    <source>
        <dbReference type="ARBA" id="ARBA00035727"/>
    </source>
</evidence>
<keyword evidence="6" id="KW-0133">Cell shape</keyword>
<evidence type="ECO:0000256" key="1">
    <source>
        <dbReference type="ARBA" id="ARBA00004377"/>
    </source>
</evidence>
<dbReference type="GO" id="GO:0051301">
    <property type="term" value="P:cell division"/>
    <property type="evidence" value="ECO:0007669"/>
    <property type="project" value="UniProtKB-KW"/>
</dbReference>
<proteinExistence type="inferred from homology"/>
<evidence type="ECO:0000256" key="14">
    <source>
        <dbReference type="SAM" id="Phobius"/>
    </source>
</evidence>
<comment type="similarity">
    <text evidence="10">Belongs to the ZapG family.</text>
</comment>
<evidence type="ECO:0000256" key="5">
    <source>
        <dbReference type="ARBA" id="ARBA00022692"/>
    </source>
</evidence>
<keyword evidence="2" id="KW-1003">Cell membrane</keyword>
<keyword evidence="13" id="KW-0175">Coiled coil</keyword>
<keyword evidence="3" id="KW-0997">Cell inner membrane</keyword>
<organism evidence="15 16">
    <name type="scientific">Thiogranum longum</name>
    <dbReference type="NCBI Taxonomy" id="1537524"/>
    <lineage>
        <taxon>Bacteria</taxon>
        <taxon>Pseudomonadati</taxon>
        <taxon>Pseudomonadota</taxon>
        <taxon>Gammaproteobacteria</taxon>
        <taxon>Chromatiales</taxon>
        <taxon>Ectothiorhodospiraceae</taxon>
        <taxon>Thiogranum</taxon>
    </lineage>
</organism>
<dbReference type="Pfam" id="PF06295">
    <property type="entry name" value="ZapG-like"/>
    <property type="match status" value="1"/>
</dbReference>
<dbReference type="EMBL" id="SMFX01000001">
    <property type="protein sequence ID" value="TCK18236.1"/>
    <property type="molecule type" value="Genomic_DNA"/>
</dbReference>
<evidence type="ECO:0000256" key="3">
    <source>
        <dbReference type="ARBA" id="ARBA00022519"/>
    </source>
</evidence>
<evidence type="ECO:0000256" key="8">
    <source>
        <dbReference type="ARBA" id="ARBA00023136"/>
    </source>
</evidence>
<dbReference type="PANTHER" id="PTHR39579:SF1">
    <property type="entry name" value="INNER MEMBRANE PROTEIN YHCB"/>
    <property type="match status" value="1"/>
</dbReference>
<keyword evidence="9" id="KW-0131">Cell cycle</keyword>
<dbReference type="PANTHER" id="PTHR39579">
    <property type="entry name" value="INNER MEMBRANE PROTEIN YHCB"/>
    <property type="match status" value="1"/>
</dbReference>
<dbReference type="Proteomes" id="UP000295707">
    <property type="component" value="Unassembled WGS sequence"/>
</dbReference>
<dbReference type="InterPro" id="IPR009386">
    <property type="entry name" value="ZapG-like"/>
</dbReference>
<gene>
    <name evidence="15" type="ORF">DFR30_1511</name>
</gene>
<keyword evidence="7 14" id="KW-1133">Transmembrane helix</keyword>
<dbReference type="OrthoDB" id="8527774at2"/>
<evidence type="ECO:0000313" key="16">
    <source>
        <dbReference type="Proteomes" id="UP000295707"/>
    </source>
</evidence>
<keyword evidence="5 14" id="KW-0812">Transmembrane</keyword>
<dbReference type="GO" id="GO:0008360">
    <property type="term" value="P:regulation of cell shape"/>
    <property type="evidence" value="ECO:0007669"/>
    <property type="project" value="UniProtKB-KW"/>
</dbReference>
<name>A0A4V2PGV2_9GAMM</name>
<reference evidence="15 16" key="1">
    <citation type="submission" date="2019-03" db="EMBL/GenBank/DDBJ databases">
        <title>Genomic Encyclopedia of Type Strains, Phase IV (KMG-IV): sequencing the most valuable type-strain genomes for metagenomic binning, comparative biology and taxonomic classification.</title>
        <authorList>
            <person name="Goeker M."/>
        </authorList>
    </citation>
    <scope>NUCLEOTIDE SEQUENCE [LARGE SCALE GENOMIC DNA]</scope>
    <source>
        <strain evidence="15 16">DSM 19610</strain>
    </source>
</reference>
<feature type="transmembrane region" description="Helical" evidence="14">
    <location>
        <begin position="12"/>
        <end position="31"/>
    </location>
</feature>
<evidence type="ECO:0000256" key="6">
    <source>
        <dbReference type="ARBA" id="ARBA00022960"/>
    </source>
</evidence>
<accession>A0A4V2PGV2</accession>
<keyword evidence="8 14" id="KW-0472">Membrane</keyword>
<keyword evidence="16" id="KW-1185">Reference proteome</keyword>
<evidence type="ECO:0000256" key="7">
    <source>
        <dbReference type="ARBA" id="ARBA00022989"/>
    </source>
</evidence>
<keyword evidence="4" id="KW-0132">Cell division</keyword>
<evidence type="ECO:0000256" key="10">
    <source>
        <dbReference type="ARBA" id="ARBA00035657"/>
    </source>
</evidence>
<evidence type="ECO:0000256" key="4">
    <source>
        <dbReference type="ARBA" id="ARBA00022618"/>
    </source>
</evidence>
<dbReference type="AlphaFoldDB" id="A0A4V2PGV2"/>
<evidence type="ECO:0000256" key="11">
    <source>
        <dbReference type="ARBA" id="ARBA00035703"/>
    </source>
</evidence>
<evidence type="ECO:0000256" key="13">
    <source>
        <dbReference type="SAM" id="Coils"/>
    </source>
</evidence>
<comment type="caution">
    <text evidence="15">The sequence shown here is derived from an EMBL/GenBank/DDBJ whole genome shotgun (WGS) entry which is preliminary data.</text>
</comment>
<sequence>MTGDETGWMWSTGLISFAFGIAAGYAIHFFVNSDNKHSEELEAELDQLKEEMEQYRGEVAEHFQRTSELVQEMTSSYKNVYEHLASGSAHLCSDAIQTPQLDFAMQQEITRGESGTEATATRPADSQ</sequence>